<dbReference type="PANTHER" id="PTHR35535:SF1">
    <property type="entry name" value="HEAT SHOCK PROTEIN HSLJ"/>
    <property type="match status" value="1"/>
</dbReference>
<evidence type="ECO:0000313" key="2">
    <source>
        <dbReference type="EMBL" id="CAB1221419.1"/>
    </source>
</evidence>
<dbReference type="PROSITE" id="PS51257">
    <property type="entry name" value="PROKAR_LIPOPROTEIN"/>
    <property type="match status" value="1"/>
</dbReference>
<dbReference type="RefSeq" id="WP_174560569.1">
    <property type="nucleotide sequence ID" value="NZ_CADDTS010000048.1"/>
</dbReference>
<protein>
    <submittedName>
        <fullName evidence="2">META domain protein</fullName>
    </submittedName>
</protein>
<sequence length="147" mass="16557">MFRQFIVVTSISGFCLLAGCISSIMPPTTDKNFMQLQNKTWLLTDINLINYKATPTQPIVPTLIFNNNYLNGYDGCNQIIGGYAIKGTQIKFSNLASTEQTCLNGTDLPYKFTQTLLNQVVNFEATDSELKLIDNHNQVVLRFKHVK</sequence>
<dbReference type="Proteomes" id="UP000489961">
    <property type="component" value="Unassembled WGS sequence"/>
</dbReference>
<evidence type="ECO:0000313" key="3">
    <source>
        <dbReference type="Proteomes" id="UP000489961"/>
    </source>
</evidence>
<dbReference type="Pfam" id="PF03724">
    <property type="entry name" value="META"/>
    <property type="match status" value="1"/>
</dbReference>
<dbReference type="InterPro" id="IPR038670">
    <property type="entry name" value="HslJ-like_sf"/>
</dbReference>
<reference evidence="2 3" key="1">
    <citation type="submission" date="2020-02" db="EMBL/GenBank/DDBJ databases">
        <authorList>
            <person name="Chaudhuri R."/>
        </authorList>
    </citation>
    <scope>NUCLEOTIDE SEQUENCE [LARGE SCALE GENOMIC DNA]</scope>
    <source>
        <strain evidence="2">SFB21</strain>
    </source>
</reference>
<proteinExistence type="predicted"/>
<feature type="domain" description="DUF306" evidence="1">
    <location>
        <begin position="35"/>
        <end position="144"/>
    </location>
</feature>
<gene>
    <name evidence="2" type="ORF">SFB21_2781</name>
</gene>
<dbReference type="AlphaFoldDB" id="A0A811GHX7"/>
<dbReference type="InterPro" id="IPR053147">
    <property type="entry name" value="Hsp_HslJ-like"/>
</dbReference>
<organism evidence="2 3">
    <name type="scientific">Acinetobacter bouvetii</name>
    <dbReference type="NCBI Taxonomy" id="202951"/>
    <lineage>
        <taxon>Bacteria</taxon>
        <taxon>Pseudomonadati</taxon>
        <taxon>Pseudomonadota</taxon>
        <taxon>Gammaproteobacteria</taxon>
        <taxon>Moraxellales</taxon>
        <taxon>Moraxellaceae</taxon>
        <taxon>Acinetobacter</taxon>
    </lineage>
</organism>
<evidence type="ECO:0000259" key="1">
    <source>
        <dbReference type="Pfam" id="PF03724"/>
    </source>
</evidence>
<name>A0A811GHX7_9GAMM</name>
<dbReference type="InterPro" id="IPR005184">
    <property type="entry name" value="DUF306_Meta_HslJ"/>
</dbReference>
<dbReference type="Gene3D" id="2.40.128.270">
    <property type="match status" value="1"/>
</dbReference>
<dbReference type="PANTHER" id="PTHR35535">
    <property type="entry name" value="HEAT SHOCK PROTEIN HSLJ"/>
    <property type="match status" value="1"/>
</dbReference>
<dbReference type="EMBL" id="CADDTS010000048">
    <property type="protein sequence ID" value="CAB1221419.1"/>
    <property type="molecule type" value="Genomic_DNA"/>
</dbReference>
<comment type="caution">
    <text evidence="2">The sequence shown here is derived from an EMBL/GenBank/DDBJ whole genome shotgun (WGS) entry which is preliminary data.</text>
</comment>
<accession>A0A811GHX7</accession>